<protein>
    <submittedName>
        <fullName evidence="1">Uncharacterized protein</fullName>
    </submittedName>
</protein>
<reference evidence="1" key="1">
    <citation type="submission" date="2021-06" db="EMBL/GenBank/DDBJ databases">
        <authorList>
            <person name="Hodson N. C."/>
            <person name="Mongue J. A."/>
            <person name="Jaron S. K."/>
        </authorList>
    </citation>
    <scope>NUCLEOTIDE SEQUENCE</scope>
</reference>
<name>A0A8J2JGM6_9HEXA</name>
<accession>A0A8J2JGM6</accession>
<proteinExistence type="predicted"/>
<dbReference type="AlphaFoldDB" id="A0A8J2JGM6"/>
<evidence type="ECO:0000313" key="2">
    <source>
        <dbReference type="Proteomes" id="UP000708208"/>
    </source>
</evidence>
<evidence type="ECO:0000313" key="1">
    <source>
        <dbReference type="EMBL" id="CAG7719751.1"/>
    </source>
</evidence>
<gene>
    <name evidence="1" type="ORF">AFUS01_LOCUS9058</name>
</gene>
<sequence>MDVTDENYCNDASVTQFMYTCVSYAIDAAIYKWKSSQVSTHIQRMFSCGTRRVSQASIDIIWFWSGFIYIGPNVGSWAH</sequence>
<dbReference type="EMBL" id="CAJVCH010064272">
    <property type="protein sequence ID" value="CAG7719751.1"/>
    <property type="molecule type" value="Genomic_DNA"/>
</dbReference>
<dbReference type="Proteomes" id="UP000708208">
    <property type="component" value="Unassembled WGS sequence"/>
</dbReference>
<keyword evidence="2" id="KW-1185">Reference proteome</keyword>
<comment type="caution">
    <text evidence="1">The sequence shown here is derived from an EMBL/GenBank/DDBJ whole genome shotgun (WGS) entry which is preliminary data.</text>
</comment>
<organism evidence="1 2">
    <name type="scientific">Allacma fusca</name>
    <dbReference type="NCBI Taxonomy" id="39272"/>
    <lineage>
        <taxon>Eukaryota</taxon>
        <taxon>Metazoa</taxon>
        <taxon>Ecdysozoa</taxon>
        <taxon>Arthropoda</taxon>
        <taxon>Hexapoda</taxon>
        <taxon>Collembola</taxon>
        <taxon>Symphypleona</taxon>
        <taxon>Sminthuridae</taxon>
        <taxon>Allacma</taxon>
    </lineage>
</organism>